<comment type="caution">
    <text evidence="3">The sequence shown here is derived from an EMBL/GenBank/DDBJ whole genome shotgun (WGS) entry which is preliminary data.</text>
</comment>
<feature type="compositionally biased region" description="Low complexity" evidence="1">
    <location>
        <begin position="397"/>
        <end position="423"/>
    </location>
</feature>
<evidence type="ECO:0000313" key="3">
    <source>
        <dbReference type="EMBL" id="KAF7762507.1"/>
    </source>
</evidence>
<feature type="domain" description="MoaB/Mog" evidence="2">
    <location>
        <begin position="105"/>
        <end position="277"/>
    </location>
</feature>
<sequence>MVPVRSPRANAEQEHDGHPSHPPLCATMRISITCTAIPRIVASRLTPPPAPRWPTFSYPTSFPHSALRTMSSATTAVPSQPTKSFSRSPIPKNMLGEEGYIRTAAALIIGDEILNGKTHDRNSHVFAQYCFEHGVDLKRIEVVADDEDEIIEASRRLIEKYDFIVTSGGIGPTHDDITYQSLAKSFNQPLQYHDETVRRLTEMTKDRPWVKQQNEEQRTATKRMALLPTGDLVEPLFVGEDTWVPVVRIKGKICVLPGIPGLFKKLLHLLTPYLPLPPKSQRPLRIQVFTERPESLIAPYLTSLQLRLKPHGIQIGSYPILGQGVFVSLIGRDLPTVSSIDNCNTITTSMEKAAQKTRLWLAEVAQEVEMEVGGKVVSEEEVALKRGRSLSNLNQNSTMATTTTATVTGGEEGASAGAAKAKI</sequence>
<dbReference type="InterPro" id="IPR036425">
    <property type="entry name" value="MoaB/Mog-like_dom_sf"/>
</dbReference>
<evidence type="ECO:0000256" key="1">
    <source>
        <dbReference type="SAM" id="MobiDB-lite"/>
    </source>
</evidence>
<dbReference type="Proteomes" id="UP000629468">
    <property type="component" value="Unassembled WGS sequence"/>
</dbReference>
<proteinExistence type="predicted"/>
<dbReference type="SMART" id="SM00852">
    <property type="entry name" value="MoCF_biosynth"/>
    <property type="match status" value="1"/>
</dbReference>
<accession>A0A8H7EY22</accession>
<dbReference type="Gene3D" id="3.40.980.10">
    <property type="entry name" value="MoaB/Mog-like domain"/>
    <property type="match status" value="1"/>
</dbReference>
<dbReference type="SUPFAM" id="SSF53218">
    <property type="entry name" value="Molybdenum cofactor biosynthesis proteins"/>
    <property type="match status" value="1"/>
</dbReference>
<dbReference type="GO" id="GO:0042726">
    <property type="term" value="P:flavin-containing compound metabolic process"/>
    <property type="evidence" value="ECO:0007669"/>
    <property type="project" value="TreeGrafter"/>
</dbReference>
<gene>
    <name evidence="3" type="ORF">Agabi119p4_9100</name>
</gene>
<evidence type="ECO:0000313" key="4">
    <source>
        <dbReference type="Proteomes" id="UP000629468"/>
    </source>
</evidence>
<dbReference type="InterPro" id="IPR001453">
    <property type="entry name" value="MoaB/Mog_dom"/>
</dbReference>
<feature type="region of interest" description="Disordered" evidence="1">
    <location>
        <begin position="1"/>
        <end position="24"/>
    </location>
</feature>
<dbReference type="PANTHER" id="PTHR47675:SF1">
    <property type="entry name" value="MOLYBDOPTERIN BINDING DOMAIN PROTEIN (AFU_ORTHOLOGUE AFUA_5G11210)"/>
    <property type="match status" value="1"/>
</dbReference>
<dbReference type="PANTHER" id="PTHR47675">
    <property type="entry name" value="MOLYBDOPTERIN BINDING DOMAIN PROTEIN (AFU_ORTHOLOGUE AFUA_5G11210)"/>
    <property type="match status" value="1"/>
</dbReference>
<dbReference type="AlphaFoldDB" id="A0A8H7EY22"/>
<organism evidence="3 4">
    <name type="scientific">Agaricus bisporus var. burnettii</name>
    <dbReference type="NCBI Taxonomy" id="192524"/>
    <lineage>
        <taxon>Eukaryota</taxon>
        <taxon>Fungi</taxon>
        <taxon>Dikarya</taxon>
        <taxon>Basidiomycota</taxon>
        <taxon>Agaricomycotina</taxon>
        <taxon>Agaricomycetes</taxon>
        <taxon>Agaricomycetidae</taxon>
        <taxon>Agaricales</taxon>
        <taxon>Agaricineae</taxon>
        <taxon>Agaricaceae</taxon>
        <taxon>Agaricus</taxon>
    </lineage>
</organism>
<dbReference type="Pfam" id="PF00994">
    <property type="entry name" value="MoCF_biosynth"/>
    <property type="match status" value="1"/>
</dbReference>
<feature type="region of interest" description="Disordered" evidence="1">
    <location>
        <begin position="394"/>
        <end position="423"/>
    </location>
</feature>
<reference evidence="3 4" key="1">
    <citation type="journal article" name="Sci. Rep.">
        <title>Telomere-to-telomere assembled and centromere annotated genomes of the two main subspecies of the button mushroom Agaricus bisporus reveal especially polymorphic chromosome ends.</title>
        <authorList>
            <person name="Sonnenberg A.S.M."/>
            <person name="Sedaghat-Telgerd N."/>
            <person name="Lavrijssen B."/>
            <person name="Ohm R.A."/>
            <person name="Hendrickx P.M."/>
            <person name="Scholtmeijer K."/>
            <person name="Baars J.J.P."/>
            <person name="van Peer A."/>
        </authorList>
    </citation>
    <scope>NUCLEOTIDE SEQUENCE [LARGE SCALE GENOMIC DNA]</scope>
    <source>
        <strain evidence="3 4">H119_p4</strain>
    </source>
</reference>
<name>A0A8H7EY22_AGABI</name>
<dbReference type="EMBL" id="JABXXO010000012">
    <property type="protein sequence ID" value="KAF7762507.1"/>
    <property type="molecule type" value="Genomic_DNA"/>
</dbReference>
<evidence type="ECO:0000259" key="2">
    <source>
        <dbReference type="SMART" id="SM00852"/>
    </source>
</evidence>
<protein>
    <recommendedName>
        <fullName evidence="2">MoaB/Mog domain-containing protein</fullName>
    </recommendedName>
</protein>
<dbReference type="CDD" id="cd00885">
    <property type="entry name" value="cinA"/>
    <property type="match status" value="1"/>
</dbReference>
<dbReference type="GO" id="GO:0047884">
    <property type="term" value="F:FAD diphosphatase activity"/>
    <property type="evidence" value="ECO:0007669"/>
    <property type="project" value="TreeGrafter"/>
</dbReference>